<evidence type="ECO:0000313" key="1">
    <source>
        <dbReference type="EMBL" id="SPP91569.1"/>
    </source>
</evidence>
<gene>
    <name evidence="1" type="ORF">BRAD3257_0403</name>
</gene>
<name>A0A2U3PR02_9BRAD</name>
<organism evidence="1 2">
    <name type="scientific">Bradyrhizobium vignae</name>
    <dbReference type="NCBI Taxonomy" id="1549949"/>
    <lineage>
        <taxon>Bacteria</taxon>
        <taxon>Pseudomonadati</taxon>
        <taxon>Pseudomonadota</taxon>
        <taxon>Alphaproteobacteria</taxon>
        <taxon>Hyphomicrobiales</taxon>
        <taxon>Nitrobacteraceae</taxon>
        <taxon>Bradyrhizobium</taxon>
    </lineage>
</organism>
<accession>A0A2U3PR02</accession>
<reference evidence="1 2" key="1">
    <citation type="submission" date="2018-03" db="EMBL/GenBank/DDBJ databases">
        <authorList>
            <person name="Gully D."/>
        </authorList>
    </citation>
    <scope>NUCLEOTIDE SEQUENCE [LARGE SCALE GENOMIC DNA]</scope>
    <source>
        <strain evidence="1">ORS3257</strain>
    </source>
</reference>
<dbReference type="Proteomes" id="UP000246085">
    <property type="component" value="Chromosome BRAD3257"/>
</dbReference>
<protein>
    <submittedName>
        <fullName evidence="1">Uncharacterized protein</fullName>
    </submittedName>
</protein>
<dbReference type="KEGG" id="bvz:BRAD3257_0403"/>
<sequence length="99" mass="11206">MDESSSRFSLLFTHDLSGKPLRTFPDHALGTLSPRHCEEPLRRSNPESFRGKMLDCFASLAMTWERGGGQTKSPRSPKTTGLFQARIKLMKTARVRRTP</sequence>
<dbReference type="EMBL" id="LS398110">
    <property type="protein sequence ID" value="SPP91569.1"/>
    <property type="molecule type" value="Genomic_DNA"/>
</dbReference>
<dbReference type="AlphaFoldDB" id="A0A2U3PR02"/>
<evidence type="ECO:0000313" key="2">
    <source>
        <dbReference type="Proteomes" id="UP000246085"/>
    </source>
</evidence>
<proteinExistence type="predicted"/>